<dbReference type="EMBL" id="ADMG01000007">
    <property type="protein sequence ID" value="EKB32169.1"/>
    <property type="molecule type" value="Genomic_DNA"/>
</dbReference>
<comment type="caution">
    <text evidence="2">The sequence shown here is derived from an EMBL/GenBank/DDBJ whole genome shotgun (WGS) entry which is preliminary data.</text>
</comment>
<dbReference type="Proteomes" id="UP000005835">
    <property type="component" value="Unassembled WGS sequence"/>
</dbReference>
<dbReference type="Pfam" id="PF01695">
    <property type="entry name" value="IstB_IS21"/>
    <property type="match status" value="1"/>
</dbReference>
<name>K1KKF4_9BURK</name>
<sequence length="262" mass="29113">MALREVDLSHIRNGRTKPAICTTHGAFTDTGVMIRDRIIWMGCAQCALEARDRENARLAKEATKRSEAVKACRIIGDAAIPARYRGRTLEGYVVSNGGQRAALEASREYLQTICENDDSGANLLFYGTSGTGKTHLAIGIAQALIEHGGSALYTRASRIAQRIKETYGRQSDRNEREVYESFATPDLLVIDEVGRQFGTDAEKLMLFEVINSRYEALKATIVISNLSGEALMDYLGEAAMDRLREGGRSVLFDWTSYRRRGY</sequence>
<evidence type="ECO:0000313" key="3">
    <source>
        <dbReference type="Proteomes" id="UP000005835"/>
    </source>
</evidence>
<dbReference type="GO" id="GO:0005524">
    <property type="term" value="F:ATP binding"/>
    <property type="evidence" value="ECO:0007669"/>
    <property type="project" value="InterPro"/>
</dbReference>
<dbReference type="HOGENOM" id="CLU_062999_3_1_4"/>
<dbReference type="PANTHER" id="PTHR30050">
    <property type="entry name" value="CHROMOSOMAL REPLICATION INITIATOR PROTEIN DNAA"/>
    <property type="match status" value="1"/>
</dbReference>
<dbReference type="InterPro" id="IPR027417">
    <property type="entry name" value="P-loop_NTPase"/>
</dbReference>
<gene>
    <name evidence="2" type="ORF">HMPREF9465_00184</name>
</gene>
<dbReference type="AlphaFoldDB" id="K1KKF4"/>
<organism evidence="2 3">
    <name type="scientific">Sutterella wadsworthensis 2_1_59BFAA</name>
    <dbReference type="NCBI Taxonomy" id="742823"/>
    <lineage>
        <taxon>Bacteria</taxon>
        <taxon>Pseudomonadati</taxon>
        <taxon>Pseudomonadota</taxon>
        <taxon>Betaproteobacteria</taxon>
        <taxon>Burkholderiales</taxon>
        <taxon>Sutterellaceae</taxon>
        <taxon>Sutterella</taxon>
    </lineage>
</organism>
<feature type="domain" description="AAA+ ATPase" evidence="1">
    <location>
        <begin position="119"/>
        <end position="246"/>
    </location>
</feature>
<keyword evidence="3" id="KW-1185">Reference proteome</keyword>
<evidence type="ECO:0000259" key="1">
    <source>
        <dbReference type="SMART" id="SM00382"/>
    </source>
</evidence>
<accession>K1KKF4</accession>
<dbReference type="InterPro" id="IPR002611">
    <property type="entry name" value="IstB_ATP-bd"/>
</dbReference>
<proteinExistence type="predicted"/>
<dbReference type="SMART" id="SM00382">
    <property type="entry name" value="AAA"/>
    <property type="match status" value="1"/>
</dbReference>
<dbReference type="PATRIC" id="fig|742823.3.peg.184"/>
<dbReference type="InterPro" id="IPR003593">
    <property type="entry name" value="AAA+_ATPase"/>
</dbReference>
<protein>
    <recommendedName>
        <fullName evidence="1">AAA+ ATPase domain-containing protein</fullName>
    </recommendedName>
</protein>
<dbReference type="SUPFAM" id="SSF52540">
    <property type="entry name" value="P-loop containing nucleoside triphosphate hydrolases"/>
    <property type="match status" value="1"/>
</dbReference>
<dbReference type="OrthoDB" id="9773429at2"/>
<dbReference type="STRING" id="742823.HMPREF9465_00184"/>
<dbReference type="PANTHER" id="PTHR30050:SF4">
    <property type="entry name" value="ATP-BINDING PROTEIN RV3427C IN INSERTION SEQUENCE-RELATED"/>
    <property type="match status" value="1"/>
</dbReference>
<dbReference type="eggNOG" id="COG1484">
    <property type="taxonomic scope" value="Bacteria"/>
</dbReference>
<dbReference type="Gene3D" id="3.40.50.300">
    <property type="entry name" value="P-loop containing nucleotide triphosphate hydrolases"/>
    <property type="match status" value="1"/>
</dbReference>
<reference evidence="2 3" key="1">
    <citation type="submission" date="2012-05" db="EMBL/GenBank/DDBJ databases">
        <title>The Genome Sequence of Sutterella wadsworthensis 2_1_59BFAA.</title>
        <authorList>
            <consortium name="The Broad Institute Genome Sequencing Platform"/>
            <person name="Earl A."/>
            <person name="Ward D."/>
            <person name="Feldgarden M."/>
            <person name="Gevers D."/>
            <person name="Daigneault M."/>
            <person name="Strauss J."/>
            <person name="Allen-Vercoe E."/>
            <person name="Walker B."/>
            <person name="Young S.K."/>
            <person name="Zeng Q."/>
            <person name="Gargeya S."/>
            <person name="Fitzgerald M."/>
            <person name="Haas B."/>
            <person name="Abouelleil A."/>
            <person name="Alvarado L."/>
            <person name="Arachchi H.M."/>
            <person name="Berlin A.M."/>
            <person name="Chapman S.B."/>
            <person name="Goldberg J."/>
            <person name="Griggs A."/>
            <person name="Gujja S."/>
            <person name="Hansen M."/>
            <person name="Howarth C."/>
            <person name="Imamovic A."/>
            <person name="Larimer J."/>
            <person name="McCowen C."/>
            <person name="Montmayeur A."/>
            <person name="Murphy C."/>
            <person name="Neiman D."/>
            <person name="Pearson M."/>
            <person name="Priest M."/>
            <person name="Roberts A."/>
            <person name="Saif S."/>
            <person name="Shea T."/>
            <person name="Sisk P."/>
            <person name="Sykes S."/>
            <person name="Wortman J."/>
            <person name="Nusbaum C."/>
            <person name="Birren B."/>
        </authorList>
    </citation>
    <scope>NUCLEOTIDE SEQUENCE [LARGE SCALE GENOMIC DNA]</scope>
    <source>
        <strain evidence="2 3">2_1_59BFAA</strain>
    </source>
</reference>
<dbReference type="GO" id="GO:0006260">
    <property type="term" value="P:DNA replication"/>
    <property type="evidence" value="ECO:0007669"/>
    <property type="project" value="TreeGrafter"/>
</dbReference>
<evidence type="ECO:0000313" key="2">
    <source>
        <dbReference type="EMBL" id="EKB32169.1"/>
    </source>
</evidence>
<dbReference type="RefSeq" id="WP_005433228.1">
    <property type="nucleotide sequence ID" value="NZ_JH815513.1"/>
</dbReference>
<dbReference type="CDD" id="cd00009">
    <property type="entry name" value="AAA"/>
    <property type="match status" value="1"/>
</dbReference>